<keyword evidence="1" id="KW-1185">Reference proteome</keyword>
<accession>A0A3Q0EPX0</accession>
<evidence type="ECO:0000313" key="1">
    <source>
        <dbReference type="Proteomes" id="UP000087766"/>
    </source>
</evidence>
<reference evidence="2" key="1">
    <citation type="submission" date="2025-08" db="UniProtKB">
        <authorList>
            <consortium name="RefSeq"/>
        </authorList>
    </citation>
    <scope>IDENTIFICATION</scope>
    <source>
        <tissue evidence="2">Leaf</tissue>
    </source>
</reference>
<dbReference type="GeneID" id="111240782"/>
<dbReference type="KEGG" id="vra:111240782"/>
<evidence type="ECO:0000313" key="2">
    <source>
        <dbReference type="RefSeq" id="XP_022632247.1"/>
    </source>
</evidence>
<proteinExistence type="predicted"/>
<dbReference type="Proteomes" id="UP000087766">
    <property type="component" value="Unplaced"/>
</dbReference>
<sequence length="100" mass="11836">MQKTAVWVSLRSCIGRKRSSKCMHQKSMAAANQIKILSFTTKTLHYHQMEELPYDECHIMSVTGSWNKQTETQVGTRRNKQIEILRFNKFQSRRKVFSNR</sequence>
<organism evidence="1 2">
    <name type="scientific">Vigna radiata var. radiata</name>
    <name type="common">Mung bean</name>
    <name type="synonym">Phaseolus aureus</name>
    <dbReference type="NCBI Taxonomy" id="3916"/>
    <lineage>
        <taxon>Eukaryota</taxon>
        <taxon>Viridiplantae</taxon>
        <taxon>Streptophyta</taxon>
        <taxon>Embryophyta</taxon>
        <taxon>Tracheophyta</taxon>
        <taxon>Spermatophyta</taxon>
        <taxon>Magnoliopsida</taxon>
        <taxon>eudicotyledons</taxon>
        <taxon>Gunneridae</taxon>
        <taxon>Pentapetalae</taxon>
        <taxon>rosids</taxon>
        <taxon>fabids</taxon>
        <taxon>Fabales</taxon>
        <taxon>Fabaceae</taxon>
        <taxon>Papilionoideae</taxon>
        <taxon>50 kb inversion clade</taxon>
        <taxon>NPAAA clade</taxon>
        <taxon>indigoferoid/millettioid clade</taxon>
        <taxon>Phaseoleae</taxon>
        <taxon>Vigna</taxon>
    </lineage>
</organism>
<gene>
    <name evidence="2" type="primary">LOC111240782</name>
</gene>
<name>A0A3Q0EPX0_VIGRR</name>
<dbReference type="RefSeq" id="XP_022632247.1">
    <property type="nucleotide sequence ID" value="XM_022776526.1"/>
</dbReference>
<dbReference type="AlphaFoldDB" id="A0A3Q0EPX0"/>
<protein>
    <submittedName>
        <fullName evidence="2">Uncharacterized protein LOC111240782 isoform X1</fullName>
    </submittedName>
</protein>